<accession>A0AAJ7TH75</accession>
<evidence type="ECO:0000313" key="8">
    <source>
        <dbReference type="Proteomes" id="UP001318040"/>
    </source>
</evidence>
<dbReference type="RefSeq" id="XP_032817904.1">
    <property type="nucleotide sequence ID" value="XM_032962013.1"/>
</dbReference>
<dbReference type="RefSeq" id="XP_032817903.1">
    <property type="nucleotide sequence ID" value="XM_032962012.1"/>
</dbReference>
<dbReference type="KEGG" id="pmrn:116946835"/>
<keyword evidence="4" id="KW-0970">Cilium biogenesis/degradation</keyword>
<dbReference type="AlphaFoldDB" id="A0AAJ7TH75"/>
<dbReference type="GeneID" id="116946835"/>
<gene>
    <name evidence="9 10 11" type="primary">LOC116946835</name>
</gene>
<reference evidence="9 10" key="1">
    <citation type="submission" date="2025-04" db="UniProtKB">
        <authorList>
            <consortium name="RefSeq"/>
        </authorList>
    </citation>
    <scope>IDENTIFICATION</scope>
    <source>
        <tissue evidence="9 10">Sperm</tissue>
    </source>
</reference>
<evidence type="ECO:0000256" key="3">
    <source>
        <dbReference type="ARBA" id="ARBA00022692"/>
    </source>
</evidence>
<keyword evidence="3 7" id="KW-0812">Transmembrane</keyword>
<evidence type="ECO:0000256" key="1">
    <source>
        <dbReference type="ARBA" id="ARBA00004141"/>
    </source>
</evidence>
<evidence type="ECO:0000256" key="7">
    <source>
        <dbReference type="SAM" id="Phobius"/>
    </source>
</evidence>
<evidence type="ECO:0000256" key="2">
    <source>
        <dbReference type="ARBA" id="ARBA00015652"/>
    </source>
</evidence>
<feature type="transmembrane region" description="Helical" evidence="7">
    <location>
        <begin position="12"/>
        <end position="34"/>
    </location>
</feature>
<dbReference type="Pfam" id="PF14995">
    <property type="entry name" value="TMEM107"/>
    <property type="match status" value="1"/>
</dbReference>
<dbReference type="InterPro" id="IPR029248">
    <property type="entry name" value="TMEM107"/>
</dbReference>
<feature type="transmembrane region" description="Helical" evidence="7">
    <location>
        <begin position="100"/>
        <end position="119"/>
    </location>
</feature>
<keyword evidence="5 7" id="KW-1133">Transmembrane helix</keyword>
<evidence type="ECO:0000313" key="9">
    <source>
        <dbReference type="RefSeq" id="XP_032817903.1"/>
    </source>
</evidence>
<protein>
    <recommendedName>
        <fullName evidence="2">Transmembrane protein 107</fullName>
    </recommendedName>
</protein>
<evidence type="ECO:0000256" key="4">
    <source>
        <dbReference type="ARBA" id="ARBA00022794"/>
    </source>
</evidence>
<dbReference type="GO" id="GO:0016020">
    <property type="term" value="C:membrane"/>
    <property type="evidence" value="ECO:0007669"/>
    <property type="project" value="UniProtKB-SubCell"/>
</dbReference>
<name>A0AAJ7TH75_PETMA</name>
<organism evidence="8 9">
    <name type="scientific">Petromyzon marinus</name>
    <name type="common">Sea lamprey</name>
    <dbReference type="NCBI Taxonomy" id="7757"/>
    <lineage>
        <taxon>Eukaryota</taxon>
        <taxon>Metazoa</taxon>
        <taxon>Chordata</taxon>
        <taxon>Craniata</taxon>
        <taxon>Vertebrata</taxon>
        <taxon>Cyclostomata</taxon>
        <taxon>Hyperoartia</taxon>
        <taxon>Petromyzontiformes</taxon>
        <taxon>Petromyzontidae</taxon>
        <taxon>Petromyzon</taxon>
    </lineage>
</organism>
<dbReference type="RefSeq" id="XP_032817905.1">
    <property type="nucleotide sequence ID" value="XM_032962014.1"/>
</dbReference>
<keyword evidence="8" id="KW-1185">Reference proteome</keyword>
<comment type="subcellular location">
    <subcellularLocation>
        <location evidence="1">Membrane</location>
        <topology evidence="1">Multi-pass membrane protein</topology>
    </subcellularLocation>
</comment>
<dbReference type="PANTHER" id="PTHR34341:SF1">
    <property type="entry name" value="TRANSMEMBRANE PROTEIN 107"/>
    <property type="match status" value="1"/>
</dbReference>
<keyword evidence="6 7" id="KW-0472">Membrane</keyword>
<dbReference type="GO" id="GO:1905515">
    <property type="term" value="P:non-motile cilium assembly"/>
    <property type="evidence" value="ECO:0007669"/>
    <property type="project" value="TreeGrafter"/>
</dbReference>
<dbReference type="GO" id="GO:0036038">
    <property type="term" value="C:MKS complex"/>
    <property type="evidence" value="ECO:0007669"/>
    <property type="project" value="TreeGrafter"/>
</dbReference>
<evidence type="ECO:0000313" key="10">
    <source>
        <dbReference type="RefSeq" id="XP_032817904.1"/>
    </source>
</evidence>
<evidence type="ECO:0000256" key="5">
    <source>
        <dbReference type="ARBA" id="ARBA00022989"/>
    </source>
</evidence>
<dbReference type="GO" id="GO:1904491">
    <property type="term" value="P:protein localization to ciliary transition zone"/>
    <property type="evidence" value="ECO:0007669"/>
    <property type="project" value="TreeGrafter"/>
</dbReference>
<dbReference type="Proteomes" id="UP001318040">
    <property type="component" value="Chromosome 28"/>
</dbReference>
<evidence type="ECO:0000256" key="6">
    <source>
        <dbReference type="ARBA" id="ARBA00023136"/>
    </source>
</evidence>
<evidence type="ECO:0000313" key="11">
    <source>
        <dbReference type="RefSeq" id="XP_032817905.1"/>
    </source>
</evidence>
<proteinExistence type="predicted"/>
<feature type="transmembrane region" description="Helical" evidence="7">
    <location>
        <begin position="69"/>
        <end position="88"/>
    </location>
</feature>
<sequence length="155" mass="16579">MRTVSGLVGLRFVSLCAHTVLVATALWAAVAFGWRCGDGALRRDCAEENLIACIPVPRTTENQTPTNEVVIPLALTLAALGVEWIGFITGMSVHSSSQSLLSIGCHSSAGITMAFYLFDYLACDAAWWLLGVCSVPPAVLEVVVVLSLLLNKRPY</sequence>
<feature type="transmembrane region" description="Helical" evidence="7">
    <location>
        <begin position="125"/>
        <end position="150"/>
    </location>
</feature>
<dbReference type="PANTHER" id="PTHR34341">
    <property type="entry name" value="TRANSMEMBRANE PROTEIN 107"/>
    <property type="match status" value="1"/>
</dbReference>